<evidence type="ECO:0000313" key="5">
    <source>
        <dbReference type="Proteomes" id="UP000241848"/>
    </source>
</evidence>
<evidence type="ECO:0000256" key="3">
    <source>
        <dbReference type="PIRSR" id="PIRSR613078-2"/>
    </source>
</evidence>
<dbReference type="PROSITE" id="PS00175">
    <property type="entry name" value="PG_MUTASE"/>
    <property type="match status" value="1"/>
</dbReference>
<reference evidence="4 5" key="1">
    <citation type="journal article" date="2014" name="BMC Genomics">
        <title>Comparison of environmental and isolate Sulfobacillus genomes reveals diverse carbon, sulfur, nitrogen, and hydrogen metabolisms.</title>
        <authorList>
            <person name="Justice N.B."/>
            <person name="Norman A."/>
            <person name="Brown C.T."/>
            <person name="Singh A."/>
            <person name="Thomas B.C."/>
            <person name="Banfield J.F."/>
        </authorList>
    </citation>
    <scope>NUCLEOTIDE SEQUENCE [LARGE SCALE GENOMIC DNA]</scope>
    <source>
        <strain evidence="4">AMDSBA3</strain>
    </source>
</reference>
<protein>
    <recommendedName>
        <fullName evidence="6">Histidine phosphatase family protein</fullName>
    </recommendedName>
</protein>
<dbReference type="EMBL" id="PXYV01000076">
    <property type="protein sequence ID" value="PSR20221.1"/>
    <property type="molecule type" value="Genomic_DNA"/>
</dbReference>
<accession>A0A2T2WDB0</accession>
<gene>
    <name evidence="4" type="ORF">C7B45_15935</name>
</gene>
<dbReference type="Proteomes" id="UP000241848">
    <property type="component" value="Unassembled WGS sequence"/>
</dbReference>
<comment type="caution">
    <text evidence="4">The sequence shown here is derived from an EMBL/GenBank/DDBJ whole genome shotgun (WGS) entry which is preliminary data.</text>
</comment>
<dbReference type="PANTHER" id="PTHR48100:SF1">
    <property type="entry name" value="HISTIDINE PHOSPHATASE FAMILY PROTEIN-RELATED"/>
    <property type="match status" value="1"/>
</dbReference>
<evidence type="ECO:0000313" key="4">
    <source>
        <dbReference type="EMBL" id="PSR20221.1"/>
    </source>
</evidence>
<dbReference type="Pfam" id="PF00300">
    <property type="entry name" value="His_Phos_1"/>
    <property type="match status" value="1"/>
</dbReference>
<evidence type="ECO:0008006" key="6">
    <source>
        <dbReference type="Google" id="ProtNLM"/>
    </source>
</evidence>
<organism evidence="4 5">
    <name type="scientific">Sulfobacillus acidophilus</name>
    <dbReference type="NCBI Taxonomy" id="53633"/>
    <lineage>
        <taxon>Bacteria</taxon>
        <taxon>Bacillati</taxon>
        <taxon>Bacillota</taxon>
        <taxon>Clostridia</taxon>
        <taxon>Eubacteriales</taxon>
        <taxon>Clostridiales Family XVII. Incertae Sedis</taxon>
        <taxon>Sulfobacillus</taxon>
    </lineage>
</organism>
<dbReference type="CDD" id="cd07067">
    <property type="entry name" value="HP_PGM_like"/>
    <property type="match status" value="1"/>
</dbReference>
<feature type="binding site" evidence="3">
    <location>
        <position position="97"/>
    </location>
    <ligand>
        <name>substrate</name>
    </ligand>
</feature>
<dbReference type="Gene3D" id="3.40.50.1240">
    <property type="entry name" value="Phosphoglycerate mutase-like"/>
    <property type="match status" value="1"/>
</dbReference>
<dbReference type="InterPro" id="IPR050275">
    <property type="entry name" value="PGM_Phosphatase"/>
</dbReference>
<feature type="binding site" evidence="3">
    <location>
        <begin position="46"/>
        <end position="53"/>
    </location>
    <ligand>
        <name>substrate</name>
    </ligand>
</feature>
<keyword evidence="2" id="KW-0413">Isomerase</keyword>
<keyword evidence="1" id="KW-0324">Glycolysis</keyword>
<dbReference type="InterPro" id="IPR013078">
    <property type="entry name" value="His_Pase_superF_clade-1"/>
</dbReference>
<dbReference type="GO" id="GO:0016791">
    <property type="term" value="F:phosphatase activity"/>
    <property type="evidence" value="ECO:0007669"/>
    <property type="project" value="TreeGrafter"/>
</dbReference>
<dbReference type="PANTHER" id="PTHR48100">
    <property type="entry name" value="BROAD-SPECIFICITY PHOSPHATASE YOR283W-RELATED"/>
    <property type="match status" value="1"/>
</dbReference>
<dbReference type="SMART" id="SM00855">
    <property type="entry name" value="PGAM"/>
    <property type="match status" value="1"/>
</dbReference>
<dbReference type="GO" id="GO:0005737">
    <property type="term" value="C:cytoplasm"/>
    <property type="evidence" value="ECO:0007669"/>
    <property type="project" value="TreeGrafter"/>
</dbReference>
<sequence>MIEPPCLQQDWGYAVRIVSMLLSSAFGGDGITKKVGVGGVRVLIVRHGESEANRENRIVSYRGDPGLTDLGRQEAQHVAQMWSKAPIEAIYTSALRRTQQTAVAFVRPGVKIQLDERLHEIGLGRWDGQVIADIERAEADRYRRWKEDPEIGAPEGGELLSQVAGRMHEFLDDVRRWHPQGLVVAVSHSDCMKAVMLSVLAAPWQSAQWVHLSNTAGIVLEWRNTHWQLMTQPAMPPG</sequence>
<proteinExistence type="predicted"/>
<dbReference type="AlphaFoldDB" id="A0A2T2WDB0"/>
<evidence type="ECO:0000256" key="2">
    <source>
        <dbReference type="ARBA" id="ARBA00023235"/>
    </source>
</evidence>
<dbReference type="InterPro" id="IPR001345">
    <property type="entry name" value="PG/BPGM_mutase_AS"/>
</dbReference>
<name>A0A2T2WDB0_9FIRM</name>
<dbReference type="InterPro" id="IPR029033">
    <property type="entry name" value="His_PPase_superfam"/>
</dbReference>
<dbReference type="SUPFAM" id="SSF53254">
    <property type="entry name" value="Phosphoglycerate mutase-like"/>
    <property type="match status" value="1"/>
</dbReference>
<evidence type="ECO:0000256" key="1">
    <source>
        <dbReference type="ARBA" id="ARBA00023152"/>
    </source>
</evidence>